<dbReference type="Proteomes" id="UP000076512">
    <property type="component" value="Unassembled WGS sequence"/>
</dbReference>
<protein>
    <recommendedName>
        <fullName evidence="2">Terpene synthase</fullName>
        <ecNumber evidence="2">4.2.3.-</ecNumber>
    </recommendedName>
</protein>
<proteinExistence type="inferred from homology"/>
<dbReference type="EC" id="4.2.3.-" evidence="2"/>
<keyword evidence="1 2" id="KW-0456">Lyase</keyword>
<comment type="similarity">
    <text evidence="2">Belongs to the terpene synthase family.</text>
</comment>
<evidence type="ECO:0000313" key="4">
    <source>
        <dbReference type="Proteomes" id="UP000076512"/>
    </source>
</evidence>
<dbReference type="SUPFAM" id="SSF48576">
    <property type="entry name" value="Terpenoid synthases"/>
    <property type="match status" value="1"/>
</dbReference>
<keyword evidence="4" id="KW-1185">Reference proteome</keyword>
<dbReference type="GO" id="GO:0046872">
    <property type="term" value="F:metal ion binding"/>
    <property type="evidence" value="ECO:0007669"/>
    <property type="project" value="UniProtKB-KW"/>
</dbReference>
<accession>A0A164IZF0</accession>
<dbReference type="PANTHER" id="PTHR35201:SF4">
    <property type="entry name" value="BETA-PINACENE SYNTHASE-RELATED"/>
    <property type="match status" value="1"/>
</dbReference>
<dbReference type="SFLD" id="SFLDS00005">
    <property type="entry name" value="Isoprenoid_Synthase_Type_I"/>
    <property type="match status" value="1"/>
</dbReference>
<dbReference type="PANTHER" id="PTHR35201">
    <property type="entry name" value="TERPENE SYNTHASE"/>
    <property type="match status" value="1"/>
</dbReference>
<comment type="cofactor">
    <cofactor evidence="2">
        <name>Mg(2+)</name>
        <dbReference type="ChEBI" id="CHEBI:18420"/>
    </cofactor>
</comment>
<dbReference type="EMBL" id="LWGR01000016">
    <property type="protein sequence ID" value="KZM69887.1"/>
    <property type="molecule type" value="Genomic_DNA"/>
</dbReference>
<gene>
    <name evidence="3" type="ORF">AWN90_04570</name>
</gene>
<evidence type="ECO:0000313" key="3">
    <source>
        <dbReference type="EMBL" id="KZM69887.1"/>
    </source>
</evidence>
<dbReference type="AlphaFoldDB" id="A0A164IZF0"/>
<dbReference type="Pfam" id="PF19086">
    <property type="entry name" value="Terpene_syn_C_2"/>
    <property type="match status" value="1"/>
</dbReference>
<sequence length="344" mass="38828">MTIGSAMTATAVPTRPECAYVVPAPVCRTPARVNPEYPMIYEDNAAWVRRFVPFDGAEAMSRFFERRYALFDSMIYPTGLPSRLVHSSCMTSLMFEVDDLALRQHAAFGEIADEWTTGHPYGPAFADIWSTLEDNMPAGVFRRYRQGWRDCFRGMLAERDYIDRGVLPDFDTYLEIRQLSFGFRPLLACGEYVHGIELSPAMVADPDLEHAQRAAGMHLLLVNDLISFRKEYTHGDLFNVVAVLVHTHNQRLQAAVDITGELIRAADAELAGACATLLHRYPLLPDLHLYVRTLNSLCAGNLRWSLETTRYHGSGFGWNGLRRRTETIGLDPSRPRASETVRQP</sequence>
<dbReference type="GO" id="GO:0010333">
    <property type="term" value="F:terpene synthase activity"/>
    <property type="evidence" value="ECO:0007669"/>
    <property type="project" value="InterPro"/>
</dbReference>
<dbReference type="InterPro" id="IPR034686">
    <property type="entry name" value="Terpene_cyclase-like_2"/>
</dbReference>
<dbReference type="STRING" id="455432.AWN90_04570"/>
<evidence type="ECO:0000256" key="2">
    <source>
        <dbReference type="RuleBase" id="RU366034"/>
    </source>
</evidence>
<dbReference type="SFLD" id="SFLDG01020">
    <property type="entry name" value="Terpene_Cyclase_Like_2"/>
    <property type="match status" value="1"/>
</dbReference>
<evidence type="ECO:0000256" key="1">
    <source>
        <dbReference type="ARBA" id="ARBA00023239"/>
    </source>
</evidence>
<keyword evidence="2" id="KW-0479">Metal-binding</keyword>
<comment type="caution">
    <text evidence="3">The sequence shown here is derived from an EMBL/GenBank/DDBJ whole genome shotgun (WGS) entry which is preliminary data.</text>
</comment>
<reference evidence="3 4" key="1">
    <citation type="submission" date="2016-04" db="EMBL/GenBank/DDBJ databases">
        <authorList>
            <person name="Evans L.H."/>
            <person name="Alamgir A."/>
            <person name="Owens N."/>
            <person name="Weber N.D."/>
            <person name="Virtaneva K."/>
            <person name="Barbian K."/>
            <person name="Babar A."/>
            <person name="Rosenke K."/>
        </authorList>
    </citation>
    <scope>NUCLEOTIDE SEQUENCE [LARGE SCALE GENOMIC DNA]</scope>
    <source>
        <strain evidence="3 4">IFM 0406</strain>
    </source>
</reference>
<dbReference type="InterPro" id="IPR008949">
    <property type="entry name" value="Isoprenoid_synthase_dom_sf"/>
</dbReference>
<keyword evidence="2" id="KW-0460">Magnesium</keyword>
<organism evidence="3 4">
    <name type="scientific">Nocardia terpenica</name>
    <dbReference type="NCBI Taxonomy" id="455432"/>
    <lineage>
        <taxon>Bacteria</taxon>
        <taxon>Bacillati</taxon>
        <taxon>Actinomycetota</taxon>
        <taxon>Actinomycetes</taxon>
        <taxon>Mycobacteriales</taxon>
        <taxon>Nocardiaceae</taxon>
        <taxon>Nocardia</taxon>
    </lineage>
</organism>
<name>A0A164IZF0_9NOCA</name>
<dbReference type="Gene3D" id="1.10.600.10">
    <property type="entry name" value="Farnesyl Diphosphate Synthase"/>
    <property type="match status" value="1"/>
</dbReference>